<dbReference type="Proteomes" id="UP000056090">
    <property type="component" value="Chromosome"/>
</dbReference>
<dbReference type="InterPro" id="IPR001179">
    <property type="entry name" value="PPIase_FKBP_dom"/>
</dbReference>
<evidence type="ECO:0000256" key="8">
    <source>
        <dbReference type="ARBA" id="ARBA00037071"/>
    </source>
</evidence>
<feature type="region of interest" description="Disordered" evidence="11">
    <location>
        <begin position="144"/>
        <end position="163"/>
    </location>
</feature>
<feature type="domain" description="PPIase FKBP-type" evidence="12">
    <location>
        <begin position="6"/>
        <end position="91"/>
    </location>
</feature>
<keyword evidence="16" id="KW-1185">Reference proteome</keyword>
<proteinExistence type="inferred from homology"/>
<evidence type="ECO:0000256" key="11">
    <source>
        <dbReference type="SAM" id="MobiDB-lite"/>
    </source>
</evidence>
<protein>
    <recommendedName>
        <fullName evidence="10">Peptidyl-prolyl cis-trans isomerase</fullName>
        <ecNumber evidence="10">5.2.1.8</ecNumber>
    </recommendedName>
</protein>
<dbReference type="KEGG" id="aal:EP13_12685"/>
<dbReference type="PANTHER" id="PTHR47861">
    <property type="entry name" value="FKBP-TYPE PEPTIDYL-PROLYL CIS-TRANS ISOMERASE SLYD"/>
    <property type="match status" value="1"/>
</dbReference>
<evidence type="ECO:0000256" key="2">
    <source>
        <dbReference type="ARBA" id="ARBA00004496"/>
    </source>
</evidence>
<accession>A0A075P0V9</accession>
<evidence type="ECO:0000256" key="3">
    <source>
        <dbReference type="ARBA" id="ARBA00006577"/>
    </source>
</evidence>
<dbReference type="SUPFAM" id="SSF54534">
    <property type="entry name" value="FKBP-like"/>
    <property type="match status" value="1"/>
</dbReference>
<evidence type="ECO:0000256" key="4">
    <source>
        <dbReference type="ARBA" id="ARBA00022490"/>
    </source>
</evidence>
<dbReference type="Proteomes" id="UP000263517">
    <property type="component" value="Unassembled WGS sequence"/>
</dbReference>
<dbReference type="RefSeq" id="WP_044057564.1">
    <property type="nucleotide sequence ID" value="NZ_CALBIY010000102.1"/>
</dbReference>
<gene>
    <name evidence="14" type="ORF">DCW74_06015</name>
    <name evidence="15" type="ORF">DEB45_06135</name>
    <name evidence="13" type="ORF">EP13_12685</name>
</gene>
<dbReference type="GO" id="GO:0005737">
    <property type="term" value="C:cytoplasm"/>
    <property type="evidence" value="ECO:0007669"/>
    <property type="project" value="UniProtKB-SubCell"/>
</dbReference>
<keyword evidence="7 9" id="KW-0413">Isomerase</keyword>
<evidence type="ECO:0000256" key="5">
    <source>
        <dbReference type="ARBA" id="ARBA00023110"/>
    </source>
</evidence>
<dbReference type="InterPro" id="IPR046357">
    <property type="entry name" value="PPIase_dom_sf"/>
</dbReference>
<dbReference type="PANTHER" id="PTHR47861:SF3">
    <property type="entry name" value="FKBP-TYPE PEPTIDYL-PROLYL CIS-TRANS ISOMERASE SLYD"/>
    <property type="match status" value="1"/>
</dbReference>
<keyword evidence="4" id="KW-0963">Cytoplasm</keyword>
<dbReference type="GO" id="GO:0003755">
    <property type="term" value="F:peptidyl-prolyl cis-trans isomerase activity"/>
    <property type="evidence" value="ECO:0007669"/>
    <property type="project" value="UniProtKB-UniRule"/>
</dbReference>
<dbReference type="Proteomes" id="UP000264779">
    <property type="component" value="Unassembled WGS sequence"/>
</dbReference>
<comment type="catalytic activity">
    <reaction evidence="1 9 10">
        <text>[protein]-peptidylproline (omega=180) = [protein]-peptidylproline (omega=0)</text>
        <dbReference type="Rhea" id="RHEA:16237"/>
        <dbReference type="Rhea" id="RHEA-COMP:10747"/>
        <dbReference type="Rhea" id="RHEA-COMP:10748"/>
        <dbReference type="ChEBI" id="CHEBI:83833"/>
        <dbReference type="ChEBI" id="CHEBI:83834"/>
        <dbReference type="EC" id="5.2.1.8"/>
    </reaction>
</comment>
<dbReference type="GO" id="GO:0042026">
    <property type="term" value="P:protein refolding"/>
    <property type="evidence" value="ECO:0007669"/>
    <property type="project" value="UniProtKB-ARBA"/>
</dbReference>
<dbReference type="AlphaFoldDB" id="A0A075P0V9"/>
<organism evidence="13 16">
    <name type="scientific">Alteromonas australica</name>
    <dbReference type="NCBI Taxonomy" id="589873"/>
    <lineage>
        <taxon>Bacteria</taxon>
        <taxon>Pseudomonadati</taxon>
        <taxon>Pseudomonadota</taxon>
        <taxon>Gammaproteobacteria</taxon>
        <taxon>Alteromonadales</taxon>
        <taxon>Alteromonadaceae</taxon>
        <taxon>Alteromonas/Salinimonas group</taxon>
        <taxon>Alteromonas</taxon>
    </lineage>
</organism>
<evidence type="ECO:0000256" key="9">
    <source>
        <dbReference type="PROSITE-ProRule" id="PRU00277"/>
    </source>
</evidence>
<evidence type="ECO:0000313" key="16">
    <source>
        <dbReference type="Proteomes" id="UP000056090"/>
    </source>
</evidence>
<comment type="similarity">
    <text evidence="3 10">Belongs to the FKBP-type PPIase family.</text>
</comment>
<evidence type="ECO:0000313" key="17">
    <source>
        <dbReference type="Proteomes" id="UP000263517"/>
    </source>
</evidence>
<dbReference type="EC" id="5.2.1.8" evidence="10"/>
<name>A0A075P0V9_9ALTE</name>
<reference evidence="17 18" key="2">
    <citation type="journal article" date="2018" name="Nat. Biotechnol.">
        <title>A standardized bacterial taxonomy based on genome phylogeny substantially revises the tree of life.</title>
        <authorList>
            <person name="Parks D.H."/>
            <person name="Chuvochina M."/>
            <person name="Waite D.W."/>
            <person name="Rinke C."/>
            <person name="Skarshewski A."/>
            <person name="Chaumeil P.A."/>
            <person name="Hugenholtz P."/>
        </authorList>
    </citation>
    <scope>NUCLEOTIDE SEQUENCE [LARGE SCALE GENOMIC DNA]</scope>
    <source>
        <strain evidence="15">UBA11621</strain>
        <strain evidence="14">UBA11978</strain>
    </source>
</reference>
<comment type="function">
    <text evidence="8">Also involved in hydrogenase metallocenter assembly, probably by participating in the nickel insertion step. This function in hydrogenase biosynthesis requires chaperone activity and the presence of the metal-binding domain, but not PPIase activity.</text>
</comment>
<evidence type="ECO:0000259" key="12">
    <source>
        <dbReference type="PROSITE" id="PS50059"/>
    </source>
</evidence>
<sequence>MTITSDSVVSLHYTVSTEDGTELDSSAGKAPLVVLQGRRFLIEGLEEALIGKEKGDKFNLSVEPEKAYGERVDALVQRVPRTMFDGMDVEVGMSFRATTPEGEQSVIIIETTEDEVVVDGNHPLAGIPLTFDVEVVDVRDATEEELAHGHAHAGGSCGGGEEH</sequence>
<dbReference type="GeneID" id="78255759"/>
<dbReference type="Gene3D" id="3.10.50.40">
    <property type="match status" value="1"/>
</dbReference>
<evidence type="ECO:0000256" key="1">
    <source>
        <dbReference type="ARBA" id="ARBA00000971"/>
    </source>
</evidence>
<dbReference type="eggNOG" id="COG1047">
    <property type="taxonomic scope" value="Bacteria"/>
</dbReference>
<keyword evidence="6" id="KW-0143">Chaperone</keyword>
<dbReference type="EMBL" id="CP008849">
    <property type="protein sequence ID" value="AIF99471.1"/>
    <property type="molecule type" value="Genomic_DNA"/>
</dbReference>
<dbReference type="EMBL" id="DNAN01000204">
    <property type="protein sequence ID" value="HAW75278.1"/>
    <property type="molecule type" value="Genomic_DNA"/>
</dbReference>
<evidence type="ECO:0000313" key="13">
    <source>
        <dbReference type="EMBL" id="AIF99471.1"/>
    </source>
</evidence>
<evidence type="ECO:0000256" key="6">
    <source>
        <dbReference type="ARBA" id="ARBA00023186"/>
    </source>
</evidence>
<evidence type="ECO:0000313" key="18">
    <source>
        <dbReference type="Proteomes" id="UP000264779"/>
    </source>
</evidence>
<evidence type="ECO:0000256" key="7">
    <source>
        <dbReference type="ARBA" id="ARBA00023235"/>
    </source>
</evidence>
<comment type="subcellular location">
    <subcellularLocation>
        <location evidence="2">Cytoplasm</location>
    </subcellularLocation>
</comment>
<evidence type="ECO:0000313" key="15">
    <source>
        <dbReference type="EMBL" id="HBU50818.1"/>
    </source>
</evidence>
<evidence type="ECO:0000256" key="10">
    <source>
        <dbReference type="RuleBase" id="RU003915"/>
    </source>
</evidence>
<dbReference type="Pfam" id="PF00254">
    <property type="entry name" value="FKBP_C"/>
    <property type="match status" value="1"/>
</dbReference>
<reference evidence="13 16" key="1">
    <citation type="submission" date="2014-06" db="EMBL/GenBank/DDBJ databases">
        <title>Genomes of Alteromonas australica, a world apart.</title>
        <authorList>
            <person name="Gonzaga A."/>
            <person name="Lopez-Perez M."/>
            <person name="Rodriguez-Valera F."/>
        </authorList>
    </citation>
    <scope>NUCLEOTIDE SEQUENCE [LARGE SCALE GENOMIC DNA]</scope>
    <source>
        <strain evidence="13 16">H 17</strain>
    </source>
</reference>
<dbReference type="STRING" id="589873.EP12_13310"/>
<dbReference type="PROSITE" id="PS50059">
    <property type="entry name" value="FKBP_PPIASE"/>
    <property type="match status" value="1"/>
</dbReference>
<evidence type="ECO:0000313" key="14">
    <source>
        <dbReference type="EMBL" id="HAW75278.1"/>
    </source>
</evidence>
<dbReference type="EMBL" id="DONK01000093">
    <property type="protein sequence ID" value="HBU50818.1"/>
    <property type="molecule type" value="Genomic_DNA"/>
</dbReference>
<keyword evidence="5 9" id="KW-0697">Rotamase</keyword>